<dbReference type="Proteomes" id="UP001565368">
    <property type="component" value="Unassembled WGS sequence"/>
</dbReference>
<dbReference type="SUPFAM" id="SSF54928">
    <property type="entry name" value="RNA-binding domain, RBD"/>
    <property type="match status" value="1"/>
</dbReference>
<protein>
    <submittedName>
        <fullName evidence="5">RNA-binding RNA annealing protein</fullName>
    </submittedName>
</protein>
<dbReference type="PANTHER" id="PTHR19965">
    <property type="entry name" value="RNA AND EXPORT FACTOR BINDING PROTEIN"/>
    <property type="match status" value="1"/>
</dbReference>
<evidence type="ECO:0000313" key="5">
    <source>
        <dbReference type="EMBL" id="KAL1413555.1"/>
    </source>
</evidence>
<accession>A0ABR3QFX6</accession>
<evidence type="ECO:0000256" key="3">
    <source>
        <dbReference type="SAM" id="MobiDB-lite"/>
    </source>
</evidence>
<sequence>MASMDIDKPLDELIASKPRGRRGGGRGPRGAGGRAEGGAAPAAGGARARYAGAAPKTGNQQARGAAAAPAKAGKPLTAEATKIIISNLPTDVTEAAVRDLLQSTVGPVRSVLMSYNSSGKSNGVATILFKNKGDANKAHATYNNRMIDNQKAMRVEIAIDPNALQSLASRVAPAAAPAGNARKTTGPGRRSAPRKPAAPRQTKKTAEELDAEMAAYKAPGAA</sequence>
<feature type="compositionally biased region" description="Gly residues" evidence="3">
    <location>
        <begin position="25"/>
        <end position="36"/>
    </location>
</feature>
<dbReference type="Gene3D" id="3.30.70.330">
    <property type="match status" value="1"/>
</dbReference>
<feature type="compositionally biased region" description="Basic and acidic residues" evidence="3">
    <location>
        <begin position="1"/>
        <end position="11"/>
    </location>
</feature>
<gene>
    <name evidence="5" type="primary">YRA1</name>
    <name evidence="5" type="ORF">Q8F55_001329</name>
</gene>
<feature type="compositionally biased region" description="Low complexity" evidence="3">
    <location>
        <begin position="37"/>
        <end position="55"/>
    </location>
</feature>
<dbReference type="InterPro" id="IPR035979">
    <property type="entry name" value="RBD_domain_sf"/>
</dbReference>
<evidence type="ECO:0000256" key="1">
    <source>
        <dbReference type="ARBA" id="ARBA00022884"/>
    </source>
</evidence>
<dbReference type="RefSeq" id="XP_069213499.1">
    <property type="nucleotide sequence ID" value="XM_069349955.1"/>
</dbReference>
<keyword evidence="1 2" id="KW-0694">RNA-binding</keyword>
<dbReference type="SMART" id="SM00360">
    <property type="entry name" value="RRM"/>
    <property type="match status" value="1"/>
</dbReference>
<feature type="region of interest" description="Disordered" evidence="3">
    <location>
        <begin position="170"/>
        <end position="222"/>
    </location>
</feature>
<evidence type="ECO:0000256" key="2">
    <source>
        <dbReference type="PROSITE-ProRule" id="PRU00176"/>
    </source>
</evidence>
<dbReference type="EMBL" id="JBBXJM010000001">
    <property type="protein sequence ID" value="KAL1413555.1"/>
    <property type="molecule type" value="Genomic_DNA"/>
</dbReference>
<evidence type="ECO:0000313" key="6">
    <source>
        <dbReference type="Proteomes" id="UP001565368"/>
    </source>
</evidence>
<evidence type="ECO:0000259" key="4">
    <source>
        <dbReference type="PROSITE" id="PS50102"/>
    </source>
</evidence>
<name>A0ABR3QFX6_9TREE</name>
<comment type="caution">
    <text evidence="5">The sequence shown here is derived from an EMBL/GenBank/DDBJ whole genome shotgun (WGS) entry which is preliminary data.</text>
</comment>
<dbReference type="PROSITE" id="PS50102">
    <property type="entry name" value="RRM"/>
    <property type="match status" value="1"/>
</dbReference>
<dbReference type="Pfam" id="PF00076">
    <property type="entry name" value="RRM_1"/>
    <property type="match status" value="1"/>
</dbReference>
<keyword evidence="6" id="KW-1185">Reference proteome</keyword>
<dbReference type="PANTHER" id="PTHR19965:SF35">
    <property type="entry name" value="RNA ANNEALING PROTEIN YRA1"/>
    <property type="match status" value="1"/>
</dbReference>
<dbReference type="InterPro" id="IPR012677">
    <property type="entry name" value="Nucleotide-bd_a/b_plait_sf"/>
</dbReference>
<feature type="compositionally biased region" description="Low complexity" evidence="3">
    <location>
        <begin position="187"/>
        <end position="200"/>
    </location>
</feature>
<organism evidence="5 6">
    <name type="scientific">Vanrija albida</name>
    <dbReference type="NCBI Taxonomy" id="181172"/>
    <lineage>
        <taxon>Eukaryota</taxon>
        <taxon>Fungi</taxon>
        <taxon>Dikarya</taxon>
        <taxon>Basidiomycota</taxon>
        <taxon>Agaricomycotina</taxon>
        <taxon>Tremellomycetes</taxon>
        <taxon>Trichosporonales</taxon>
        <taxon>Trichosporonaceae</taxon>
        <taxon>Vanrija</taxon>
    </lineage>
</organism>
<proteinExistence type="predicted"/>
<dbReference type="InterPro" id="IPR051229">
    <property type="entry name" value="ALYREF_mRNA_export"/>
</dbReference>
<feature type="region of interest" description="Disordered" evidence="3">
    <location>
        <begin position="1"/>
        <end position="72"/>
    </location>
</feature>
<dbReference type="InterPro" id="IPR000504">
    <property type="entry name" value="RRM_dom"/>
</dbReference>
<feature type="domain" description="RRM" evidence="4">
    <location>
        <begin position="81"/>
        <end position="160"/>
    </location>
</feature>
<dbReference type="GeneID" id="95982372"/>
<reference evidence="5 6" key="1">
    <citation type="submission" date="2023-08" db="EMBL/GenBank/DDBJ databases">
        <title>Annotated Genome Sequence of Vanrija albida AlHP1.</title>
        <authorList>
            <person name="Herzog R."/>
        </authorList>
    </citation>
    <scope>NUCLEOTIDE SEQUENCE [LARGE SCALE GENOMIC DNA]</scope>
    <source>
        <strain evidence="5 6">AlHP1</strain>
    </source>
</reference>